<keyword evidence="1" id="KW-0479">Metal-binding</keyword>
<dbReference type="GO" id="GO:0005634">
    <property type="term" value="C:nucleus"/>
    <property type="evidence" value="ECO:0007669"/>
    <property type="project" value="UniProtKB-ARBA"/>
</dbReference>
<dbReference type="Pfam" id="PF04438">
    <property type="entry name" value="zf-HIT"/>
    <property type="match status" value="1"/>
</dbReference>
<accession>A0AAV7KJG0</accession>
<dbReference type="CDD" id="cd21437">
    <property type="entry name" value="zf-HIT_ZNHIT1_like"/>
    <property type="match status" value="1"/>
</dbReference>
<keyword evidence="2 4" id="KW-0863">Zinc-finger</keyword>
<evidence type="ECO:0000313" key="7">
    <source>
        <dbReference type="Proteomes" id="UP001165289"/>
    </source>
</evidence>
<evidence type="ECO:0000256" key="3">
    <source>
        <dbReference type="ARBA" id="ARBA00022833"/>
    </source>
</evidence>
<dbReference type="Proteomes" id="UP001165289">
    <property type="component" value="Unassembled WGS sequence"/>
</dbReference>
<protein>
    <submittedName>
        <fullName evidence="6">Zinc finger HIT domain-containing protein 1</fullName>
    </submittedName>
</protein>
<dbReference type="GO" id="GO:0008270">
    <property type="term" value="F:zinc ion binding"/>
    <property type="evidence" value="ECO:0007669"/>
    <property type="project" value="UniProtKB-UniRule"/>
</dbReference>
<keyword evidence="7" id="KW-1185">Reference proteome</keyword>
<dbReference type="PROSITE" id="PS51083">
    <property type="entry name" value="ZF_HIT"/>
    <property type="match status" value="1"/>
</dbReference>
<dbReference type="AlphaFoldDB" id="A0AAV7KJG0"/>
<dbReference type="PANTHER" id="PTHR13093">
    <property type="entry name" value="ZINC FINGER HIT DOMAIN CONTAINING PROTEIN 1"/>
    <property type="match status" value="1"/>
</dbReference>
<reference evidence="6 7" key="1">
    <citation type="journal article" date="2023" name="BMC Biol.">
        <title>The compact genome of the sponge Oopsacas minuta (Hexactinellida) is lacking key metazoan core genes.</title>
        <authorList>
            <person name="Santini S."/>
            <person name="Schenkelaars Q."/>
            <person name="Jourda C."/>
            <person name="Duchesne M."/>
            <person name="Belahbib H."/>
            <person name="Rocher C."/>
            <person name="Selva M."/>
            <person name="Riesgo A."/>
            <person name="Vervoort M."/>
            <person name="Leys S.P."/>
            <person name="Kodjabachian L."/>
            <person name="Le Bivic A."/>
            <person name="Borchiellini C."/>
            <person name="Claverie J.M."/>
            <person name="Renard E."/>
        </authorList>
    </citation>
    <scope>NUCLEOTIDE SEQUENCE [LARGE SCALE GENOMIC DNA]</scope>
    <source>
        <strain evidence="6">SPO-2</strain>
    </source>
</reference>
<feature type="domain" description="HIT-type" evidence="5">
    <location>
        <begin position="112"/>
        <end position="144"/>
    </location>
</feature>
<evidence type="ECO:0000259" key="5">
    <source>
        <dbReference type="PROSITE" id="PS51083"/>
    </source>
</evidence>
<evidence type="ECO:0000313" key="6">
    <source>
        <dbReference type="EMBL" id="KAI6661398.1"/>
    </source>
</evidence>
<evidence type="ECO:0000256" key="1">
    <source>
        <dbReference type="ARBA" id="ARBA00022723"/>
    </source>
</evidence>
<organism evidence="6 7">
    <name type="scientific">Oopsacas minuta</name>
    <dbReference type="NCBI Taxonomy" id="111878"/>
    <lineage>
        <taxon>Eukaryota</taxon>
        <taxon>Metazoa</taxon>
        <taxon>Porifera</taxon>
        <taxon>Hexactinellida</taxon>
        <taxon>Hexasterophora</taxon>
        <taxon>Lyssacinosida</taxon>
        <taxon>Leucopsacidae</taxon>
        <taxon>Oopsacas</taxon>
    </lineage>
</organism>
<dbReference type="InterPro" id="IPR007529">
    <property type="entry name" value="Znf_HIT"/>
</dbReference>
<dbReference type="InterPro" id="IPR039723">
    <property type="entry name" value="Vps71/ZNHIT1"/>
</dbReference>
<gene>
    <name evidence="6" type="ORF">LOD99_9981</name>
</gene>
<proteinExistence type="predicted"/>
<evidence type="ECO:0000256" key="4">
    <source>
        <dbReference type="PROSITE-ProRule" id="PRU00453"/>
    </source>
</evidence>
<evidence type="ECO:0000256" key="2">
    <source>
        <dbReference type="ARBA" id="ARBA00022771"/>
    </source>
</evidence>
<keyword evidence="3" id="KW-0862">Zinc</keyword>
<dbReference type="GO" id="GO:0006338">
    <property type="term" value="P:chromatin remodeling"/>
    <property type="evidence" value="ECO:0007669"/>
    <property type="project" value="InterPro"/>
</dbReference>
<comment type="caution">
    <text evidence="6">The sequence shown here is derived from an EMBL/GenBank/DDBJ whole genome shotgun (WGS) entry which is preliminary data.</text>
</comment>
<dbReference type="EMBL" id="JAKMXF010000012">
    <property type="protein sequence ID" value="KAI6661398.1"/>
    <property type="molecule type" value="Genomic_DNA"/>
</dbReference>
<sequence>MEEIKEIKPKQKSRSDIRILDSVTRQRRKDIHLESLEKDNFVDDESIQMSAGKQTIKEMVKKRKKVKTGEHYKKRFRKNFSSLLEEIEFQTDQPNYFTAKAPKSILPKRKFCAVCGFPSCYNCVVCGGVYCTIECQLTHKETRCNKWVV</sequence>
<name>A0AAV7KJG0_9METZ</name>